<feature type="transmembrane region" description="Helical" evidence="12">
    <location>
        <begin position="127"/>
        <end position="146"/>
    </location>
</feature>
<feature type="domain" description="Peptidase M50" evidence="13">
    <location>
        <begin position="43"/>
        <end position="117"/>
    </location>
</feature>
<gene>
    <name evidence="14" type="ORF">H4Q31_09800</name>
</gene>
<reference evidence="14 15" key="1">
    <citation type="submission" date="2020-08" db="EMBL/GenBank/DDBJ databases">
        <title>Cohnella phylogeny.</title>
        <authorList>
            <person name="Dunlap C."/>
        </authorList>
    </citation>
    <scope>NUCLEOTIDE SEQUENCE [LARGE SCALE GENOMIC DNA]</scope>
    <source>
        <strain evidence="14 15">DSM 103658</strain>
    </source>
</reference>
<dbReference type="GO" id="GO:0016020">
    <property type="term" value="C:membrane"/>
    <property type="evidence" value="ECO:0007669"/>
    <property type="project" value="UniProtKB-SubCell"/>
</dbReference>
<dbReference type="CDD" id="cd06161">
    <property type="entry name" value="S2P-M50_SpoIVFB"/>
    <property type="match status" value="1"/>
</dbReference>
<keyword evidence="15" id="KW-1185">Reference proteome</keyword>
<evidence type="ECO:0000256" key="8">
    <source>
        <dbReference type="ARBA" id="ARBA00022833"/>
    </source>
</evidence>
<keyword evidence="8" id="KW-0862">Zinc</keyword>
<keyword evidence="11 12" id="KW-0472">Membrane</keyword>
<organism evidence="14 15">
    <name type="scientific">Cohnella lubricantis</name>
    <dbReference type="NCBI Taxonomy" id="2163172"/>
    <lineage>
        <taxon>Bacteria</taxon>
        <taxon>Bacillati</taxon>
        <taxon>Bacillota</taxon>
        <taxon>Bacilli</taxon>
        <taxon>Bacillales</taxon>
        <taxon>Paenibacillaceae</taxon>
        <taxon>Cohnella</taxon>
    </lineage>
</organism>
<dbReference type="GO" id="GO:0008237">
    <property type="term" value="F:metallopeptidase activity"/>
    <property type="evidence" value="ECO:0007669"/>
    <property type="project" value="UniProtKB-KW"/>
</dbReference>
<evidence type="ECO:0000256" key="7">
    <source>
        <dbReference type="ARBA" id="ARBA00022801"/>
    </source>
</evidence>
<keyword evidence="6" id="KW-0479">Metal-binding</keyword>
<comment type="similarity">
    <text evidence="3">Belongs to the peptidase M50B family.</text>
</comment>
<keyword evidence="4" id="KW-0645">Protease</keyword>
<feature type="transmembrane region" description="Helical" evidence="12">
    <location>
        <begin position="166"/>
        <end position="188"/>
    </location>
</feature>
<dbReference type="PANTHER" id="PTHR39188:SF3">
    <property type="entry name" value="STAGE IV SPORULATION PROTEIN FB"/>
    <property type="match status" value="1"/>
</dbReference>
<name>A0A841TE68_9BACL</name>
<accession>A0A841TE68</accession>
<evidence type="ECO:0000256" key="3">
    <source>
        <dbReference type="ARBA" id="ARBA00007931"/>
    </source>
</evidence>
<dbReference type="GO" id="GO:0046872">
    <property type="term" value="F:metal ion binding"/>
    <property type="evidence" value="ECO:0007669"/>
    <property type="project" value="UniProtKB-KW"/>
</dbReference>
<keyword evidence="9 12" id="KW-1133">Transmembrane helix</keyword>
<dbReference type="Proteomes" id="UP000574133">
    <property type="component" value="Unassembled WGS sequence"/>
</dbReference>
<feature type="transmembrane region" description="Helical" evidence="12">
    <location>
        <begin position="21"/>
        <end position="40"/>
    </location>
</feature>
<dbReference type="AlphaFoldDB" id="A0A841TE68"/>
<dbReference type="Pfam" id="PF02163">
    <property type="entry name" value="Peptidase_M50"/>
    <property type="match status" value="1"/>
</dbReference>
<dbReference type="PANTHER" id="PTHR39188">
    <property type="entry name" value="MEMBRANE-ASSOCIATED ZINC METALLOPROTEASE M50B"/>
    <property type="match status" value="1"/>
</dbReference>
<dbReference type="InterPro" id="IPR008915">
    <property type="entry name" value="Peptidase_M50"/>
</dbReference>
<dbReference type="GO" id="GO:0006508">
    <property type="term" value="P:proteolysis"/>
    <property type="evidence" value="ECO:0007669"/>
    <property type="project" value="UniProtKB-KW"/>
</dbReference>
<dbReference type="EMBL" id="JACJVN010000033">
    <property type="protein sequence ID" value="MBB6677618.1"/>
    <property type="molecule type" value="Genomic_DNA"/>
</dbReference>
<comment type="cofactor">
    <cofactor evidence="1">
        <name>Zn(2+)</name>
        <dbReference type="ChEBI" id="CHEBI:29105"/>
    </cofactor>
</comment>
<evidence type="ECO:0000256" key="10">
    <source>
        <dbReference type="ARBA" id="ARBA00023049"/>
    </source>
</evidence>
<sequence>MASQSIRRKWCRLIKWRGTRIKLHPLFVLLMLLSIAAGQIAQIATLFGIVLLHELGHLAMALRFGWTVREIKLLPFGGVLEVEDAGGVPAREEALVAIAGPLQNVILAAFAWLATAFGWVDSRWADGFVQANAIIALFNLLPVMPLDGGKLMQTWMSLRIPYHRTLLWSMRISLLFSFAAVAASLYPLLRGGHVHLNLLMTGLFLAASNWTYRRNVPFVFLRFLVHRSRRADHRVDGGTLAQPIVISENRTPASVVKLLMRERYHLVYVMRQGKIRRVVPEGQMIDGFLASLTGGNADLRFFM</sequence>
<protein>
    <submittedName>
        <fullName evidence="14">M50 family metallopeptidase</fullName>
    </submittedName>
</protein>
<evidence type="ECO:0000256" key="4">
    <source>
        <dbReference type="ARBA" id="ARBA00022670"/>
    </source>
</evidence>
<comment type="subcellular location">
    <subcellularLocation>
        <location evidence="2">Membrane</location>
        <topology evidence="2">Multi-pass membrane protein</topology>
    </subcellularLocation>
</comment>
<proteinExistence type="inferred from homology"/>
<feature type="transmembrane region" description="Helical" evidence="12">
    <location>
        <begin position="194"/>
        <end position="212"/>
    </location>
</feature>
<feature type="transmembrane region" description="Helical" evidence="12">
    <location>
        <begin position="94"/>
        <end position="115"/>
    </location>
</feature>
<evidence type="ECO:0000313" key="15">
    <source>
        <dbReference type="Proteomes" id="UP000574133"/>
    </source>
</evidence>
<evidence type="ECO:0000256" key="6">
    <source>
        <dbReference type="ARBA" id="ARBA00022723"/>
    </source>
</evidence>
<evidence type="ECO:0000256" key="5">
    <source>
        <dbReference type="ARBA" id="ARBA00022692"/>
    </source>
</evidence>
<comment type="caution">
    <text evidence="14">The sequence shown here is derived from an EMBL/GenBank/DDBJ whole genome shotgun (WGS) entry which is preliminary data.</text>
</comment>
<evidence type="ECO:0000259" key="13">
    <source>
        <dbReference type="Pfam" id="PF02163"/>
    </source>
</evidence>
<evidence type="ECO:0000256" key="12">
    <source>
        <dbReference type="SAM" id="Phobius"/>
    </source>
</evidence>
<evidence type="ECO:0000256" key="2">
    <source>
        <dbReference type="ARBA" id="ARBA00004141"/>
    </source>
</evidence>
<evidence type="ECO:0000256" key="1">
    <source>
        <dbReference type="ARBA" id="ARBA00001947"/>
    </source>
</evidence>
<evidence type="ECO:0000256" key="9">
    <source>
        <dbReference type="ARBA" id="ARBA00022989"/>
    </source>
</evidence>
<keyword evidence="10" id="KW-0482">Metalloprotease</keyword>
<keyword evidence="7" id="KW-0378">Hydrolase</keyword>
<keyword evidence="5 12" id="KW-0812">Transmembrane</keyword>
<evidence type="ECO:0000313" key="14">
    <source>
        <dbReference type="EMBL" id="MBB6677618.1"/>
    </source>
</evidence>
<evidence type="ECO:0000256" key="11">
    <source>
        <dbReference type="ARBA" id="ARBA00023136"/>
    </source>
</evidence>